<evidence type="ECO:0000313" key="4">
    <source>
        <dbReference type="Proteomes" id="UP001174934"/>
    </source>
</evidence>
<feature type="chain" id="PRO_5041333455" description="Cyanovirin-N domain-containing protein" evidence="1">
    <location>
        <begin position="19"/>
        <end position="128"/>
    </location>
</feature>
<dbReference type="AlphaFoldDB" id="A0AA39XLD2"/>
<feature type="domain" description="Cyanovirin-N" evidence="2">
    <location>
        <begin position="19"/>
        <end position="127"/>
    </location>
</feature>
<evidence type="ECO:0000256" key="1">
    <source>
        <dbReference type="SAM" id="SignalP"/>
    </source>
</evidence>
<feature type="signal peptide" evidence="1">
    <location>
        <begin position="1"/>
        <end position="18"/>
    </location>
</feature>
<dbReference type="SMART" id="SM01111">
    <property type="entry name" value="CVNH"/>
    <property type="match status" value="1"/>
</dbReference>
<dbReference type="EMBL" id="JAULSR010000001">
    <property type="protein sequence ID" value="KAK0635427.1"/>
    <property type="molecule type" value="Genomic_DNA"/>
</dbReference>
<evidence type="ECO:0000313" key="3">
    <source>
        <dbReference type="EMBL" id="KAK0635427.1"/>
    </source>
</evidence>
<keyword evidence="4" id="KW-1185">Reference proteome</keyword>
<evidence type="ECO:0000259" key="2">
    <source>
        <dbReference type="SMART" id="SM01111"/>
    </source>
</evidence>
<gene>
    <name evidence="3" type="ORF">B0T17DRAFT_612294</name>
</gene>
<protein>
    <recommendedName>
        <fullName evidence="2">Cyanovirin-N domain-containing protein</fullName>
    </recommendedName>
</protein>
<dbReference type="SUPFAM" id="SSF51322">
    <property type="entry name" value="Cyanovirin-N"/>
    <property type="match status" value="1"/>
</dbReference>
<dbReference type="InterPro" id="IPR036673">
    <property type="entry name" value="Cyanovirin-N_sf"/>
</dbReference>
<name>A0AA39XLD2_9PEZI</name>
<sequence>MRVPTLIAALCLAATATATFTDSCTNCRFISNKAVAAYFACDCKTVSGSTTTSGIALSNCYSNNNGDLVAQANGGAFLSCSAGSLGPAAGGALFLGVACPRNDGSTHSYSINLNVGPLHNNNGQLQCF</sequence>
<comment type="caution">
    <text evidence="3">The sequence shown here is derived from an EMBL/GenBank/DDBJ whole genome shotgun (WGS) entry which is preliminary data.</text>
</comment>
<dbReference type="InterPro" id="IPR011058">
    <property type="entry name" value="Cyanovirin-N"/>
</dbReference>
<reference evidence="3" key="1">
    <citation type="submission" date="2023-06" db="EMBL/GenBank/DDBJ databases">
        <title>Genome-scale phylogeny and comparative genomics of the fungal order Sordariales.</title>
        <authorList>
            <consortium name="Lawrence Berkeley National Laboratory"/>
            <person name="Hensen N."/>
            <person name="Bonometti L."/>
            <person name="Westerberg I."/>
            <person name="Brannstrom I.O."/>
            <person name="Guillou S."/>
            <person name="Cros-Aarteil S."/>
            <person name="Calhoun S."/>
            <person name="Haridas S."/>
            <person name="Kuo A."/>
            <person name="Mondo S."/>
            <person name="Pangilinan J."/>
            <person name="Riley R."/>
            <person name="LaButti K."/>
            <person name="Andreopoulos B."/>
            <person name="Lipzen A."/>
            <person name="Chen C."/>
            <person name="Yanf M."/>
            <person name="Daum C."/>
            <person name="Ng V."/>
            <person name="Clum A."/>
            <person name="Steindorff A."/>
            <person name="Ohm R."/>
            <person name="Martin F."/>
            <person name="Silar P."/>
            <person name="Natvig D."/>
            <person name="Lalanne C."/>
            <person name="Gautier V."/>
            <person name="Ament-velasquez S.L."/>
            <person name="Kruys A."/>
            <person name="Hutchinson M.I."/>
            <person name="Powell A.J."/>
            <person name="Barry K."/>
            <person name="Miller A.N."/>
            <person name="Grigoriev I.V."/>
            <person name="Debuchy R."/>
            <person name="Gladieux P."/>
            <person name="Thoren M.H."/>
            <person name="Johannesson H."/>
        </authorList>
    </citation>
    <scope>NUCLEOTIDE SEQUENCE</scope>
    <source>
        <strain evidence="3">SMH3391-2</strain>
    </source>
</reference>
<dbReference type="Pfam" id="PF08881">
    <property type="entry name" value="CVNH"/>
    <property type="match status" value="1"/>
</dbReference>
<proteinExistence type="predicted"/>
<dbReference type="Gene3D" id="2.30.60.10">
    <property type="entry name" value="Cyanovirin-N"/>
    <property type="match status" value="1"/>
</dbReference>
<accession>A0AA39XLD2</accession>
<keyword evidence="1" id="KW-0732">Signal</keyword>
<dbReference type="Proteomes" id="UP001174934">
    <property type="component" value="Unassembled WGS sequence"/>
</dbReference>
<organism evidence="3 4">
    <name type="scientific">Bombardia bombarda</name>
    <dbReference type="NCBI Taxonomy" id="252184"/>
    <lineage>
        <taxon>Eukaryota</taxon>
        <taxon>Fungi</taxon>
        <taxon>Dikarya</taxon>
        <taxon>Ascomycota</taxon>
        <taxon>Pezizomycotina</taxon>
        <taxon>Sordariomycetes</taxon>
        <taxon>Sordariomycetidae</taxon>
        <taxon>Sordariales</taxon>
        <taxon>Lasiosphaeriaceae</taxon>
        <taxon>Bombardia</taxon>
    </lineage>
</organism>